<dbReference type="InterPro" id="IPR003782">
    <property type="entry name" value="SCO1/SenC"/>
</dbReference>
<protein>
    <submittedName>
        <fullName evidence="4">SCO family protein</fullName>
    </submittedName>
</protein>
<dbReference type="Proteomes" id="UP000284021">
    <property type="component" value="Unassembled WGS sequence"/>
</dbReference>
<evidence type="ECO:0000313" key="4">
    <source>
        <dbReference type="EMBL" id="RJG12367.1"/>
    </source>
</evidence>
<dbReference type="Pfam" id="PF02630">
    <property type="entry name" value="SCO1-SenC"/>
    <property type="match status" value="1"/>
</dbReference>
<dbReference type="SUPFAM" id="SSF52833">
    <property type="entry name" value="Thioredoxin-like"/>
    <property type="match status" value="1"/>
</dbReference>
<dbReference type="RefSeq" id="WP_119952697.1">
    <property type="nucleotide sequence ID" value="NZ_QYUR01000002.1"/>
</dbReference>
<dbReference type="PROSITE" id="PS51318">
    <property type="entry name" value="TAT"/>
    <property type="match status" value="1"/>
</dbReference>
<reference evidence="4 5" key="1">
    <citation type="submission" date="2018-09" db="EMBL/GenBank/DDBJ databases">
        <authorList>
            <person name="Zhu H."/>
        </authorList>
    </citation>
    <scope>NUCLEOTIDE SEQUENCE [LARGE SCALE GENOMIC DNA]</scope>
    <source>
        <strain evidence="4 5">K1S02-6</strain>
    </source>
</reference>
<keyword evidence="2" id="KW-0186">Copper</keyword>
<dbReference type="PANTHER" id="PTHR12151:SF25">
    <property type="entry name" value="LINALOOL DEHYDRATASE_ISOMERASE DOMAIN-CONTAINING PROTEIN"/>
    <property type="match status" value="1"/>
</dbReference>
<dbReference type="GO" id="GO:0046872">
    <property type="term" value="F:metal ion binding"/>
    <property type="evidence" value="ECO:0007669"/>
    <property type="project" value="UniProtKB-KW"/>
</dbReference>
<accession>A0A418XIV3</accession>
<keyword evidence="2" id="KW-0479">Metal-binding</keyword>
<evidence type="ECO:0000256" key="2">
    <source>
        <dbReference type="PIRSR" id="PIRSR603782-1"/>
    </source>
</evidence>
<dbReference type="EMBL" id="QYUR01000002">
    <property type="protein sequence ID" value="RJG12367.1"/>
    <property type="molecule type" value="Genomic_DNA"/>
</dbReference>
<name>A0A418XIV3_9PSED</name>
<organism evidence="4 5">
    <name type="scientific">Pseudomonas cavernicola</name>
    <dbReference type="NCBI Taxonomy" id="2320866"/>
    <lineage>
        <taxon>Bacteria</taxon>
        <taxon>Pseudomonadati</taxon>
        <taxon>Pseudomonadota</taxon>
        <taxon>Gammaproteobacteria</taxon>
        <taxon>Pseudomonadales</taxon>
        <taxon>Pseudomonadaceae</taxon>
        <taxon>Pseudomonas</taxon>
    </lineage>
</organism>
<dbReference type="OrthoDB" id="5794163at2"/>
<keyword evidence="3" id="KW-1015">Disulfide bond</keyword>
<feature type="binding site" evidence="2">
    <location>
        <position position="75"/>
    </location>
    <ligand>
        <name>Cu cation</name>
        <dbReference type="ChEBI" id="CHEBI:23378"/>
    </ligand>
</feature>
<evidence type="ECO:0000313" key="5">
    <source>
        <dbReference type="Proteomes" id="UP000284021"/>
    </source>
</evidence>
<gene>
    <name evidence="4" type="ORF">D3879_03470</name>
</gene>
<dbReference type="Gene3D" id="3.40.30.10">
    <property type="entry name" value="Glutaredoxin"/>
    <property type="match status" value="1"/>
</dbReference>
<dbReference type="InterPro" id="IPR036249">
    <property type="entry name" value="Thioredoxin-like_sf"/>
</dbReference>
<keyword evidence="5" id="KW-1185">Reference proteome</keyword>
<sequence>MNTRRNLLVGMSAAALGVLAWRGASEEPQRARSGAADGGYFPNTPLYTHEGKAVRFYDDLVRGKVVAINMMYTSCTGICPTTTANLRLVQKLLGERVGRDVFMYSITLQPEVDTPQILKEYVERHHIEPGWLFLTGEPADIEQLRFSLGFYSPDPLVDGNKANHSGILRIGNDAYERWTMAPALAEPEQILATINHVDRSVVHTAA</sequence>
<dbReference type="CDD" id="cd02968">
    <property type="entry name" value="SCO"/>
    <property type="match status" value="1"/>
</dbReference>
<feature type="disulfide bond" description="Redox-active" evidence="3">
    <location>
        <begin position="75"/>
        <end position="79"/>
    </location>
</feature>
<proteinExistence type="inferred from homology"/>
<evidence type="ECO:0000256" key="1">
    <source>
        <dbReference type="ARBA" id="ARBA00010996"/>
    </source>
</evidence>
<comment type="similarity">
    <text evidence="1">Belongs to the SCO1/2 family.</text>
</comment>
<dbReference type="InterPro" id="IPR006311">
    <property type="entry name" value="TAT_signal"/>
</dbReference>
<dbReference type="PANTHER" id="PTHR12151">
    <property type="entry name" value="ELECTRON TRANSPORT PROTIN SCO1/SENC FAMILY MEMBER"/>
    <property type="match status" value="1"/>
</dbReference>
<evidence type="ECO:0000256" key="3">
    <source>
        <dbReference type="PIRSR" id="PIRSR603782-2"/>
    </source>
</evidence>
<comment type="caution">
    <text evidence="4">The sequence shown here is derived from an EMBL/GenBank/DDBJ whole genome shotgun (WGS) entry which is preliminary data.</text>
</comment>
<feature type="binding site" evidence="2">
    <location>
        <position position="79"/>
    </location>
    <ligand>
        <name>Cu cation</name>
        <dbReference type="ChEBI" id="CHEBI:23378"/>
    </ligand>
</feature>
<dbReference type="AlphaFoldDB" id="A0A418XIV3"/>